<gene>
    <name evidence="3" type="ORF">K6K41_23405</name>
</gene>
<feature type="region of interest" description="Disordered" evidence="1">
    <location>
        <begin position="137"/>
        <end position="161"/>
    </location>
</feature>
<evidence type="ECO:0000256" key="2">
    <source>
        <dbReference type="SAM" id="SignalP"/>
    </source>
</evidence>
<dbReference type="Proteomes" id="UP000825701">
    <property type="component" value="Chromosome"/>
</dbReference>
<protein>
    <submittedName>
        <fullName evidence="3">Uncharacterized protein</fullName>
    </submittedName>
</protein>
<dbReference type="EMBL" id="CP081869">
    <property type="protein sequence ID" value="QZN99610.1"/>
    <property type="molecule type" value="Genomic_DNA"/>
</dbReference>
<evidence type="ECO:0000256" key="1">
    <source>
        <dbReference type="SAM" id="MobiDB-lite"/>
    </source>
</evidence>
<reference evidence="3" key="1">
    <citation type="submission" date="2021-08" db="EMBL/GenBank/DDBJ databases">
        <authorList>
            <person name="Zhang H."/>
            <person name="Xu M."/>
            <person name="Yu Z."/>
            <person name="Yang L."/>
            <person name="Cai Y."/>
        </authorList>
    </citation>
    <scope>NUCLEOTIDE SEQUENCE</scope>
    <source>
        <strain evidence="3">CHL1</strain>
    </source>
</reference>
<feature type="region of interest" description="Disordered" evidence="1">
    <location>
        <begin position="347"/>
        <end position="374"/>
    </location>
</feature>
<organism evidence="3 4">
    <name type="scientific">Chenggangzhangella methanolivorans</name>
    <dbReference type="NCBI Taxonomy" id="1437009"/>
    <lineage>
        <taxon>Bacteria</taxon>
        <taxon>Pseudomonadati</taxon>
        <taxon>Pseudomonadota</taxon>
        <taxon>Alphaproteobacteria</taxon>
        <taxon>Hyphomicrobiales</taxon>
        <taxon>Methylopilaceae</taxon>
        <taxon>Chenggangzhangella</taxon>
    </lineage>
</organism>
<accession>A0A9E6UM24</accession>
<feature type="signal peptide" evidence="2">
    <location>
        <begin position="1"/>
        <end position="25"/>
    </location>
</feature>
<feature type="chain" id="PRO_5038594547" evidence="2">
    <location>
        <begin position="26"/>
        <end position="374"/>
    </location>
</feature>
<evidence type="ECO:0000313" key="4">
    <source>
        <dbReference type="Proteomes" id="UP000825701"/>
    </source>
</evidence>
<sequence>MRAWNLLLGAVAVVMLMAGANWAMADLPVSSALSKDSRNAGISMRAYHRWGVDPGTLVVDLWGLPTSVSMADVDRALFTAAEALKDRKYGKVVLAWRGGARYVMDGDYFNTIGREYAYQNPVYAVRTMQEYLRTPDGSRVRDVDGRHARGPGQADGGPPEIPQGMVRRLGVLAVRPAIMTLVRVDMLCALALVVCVSFPSGAEAAGRSRRNCPVGYDGKPLITGPAECLDGFQRDLLGIGPETGELKRHQRAADELLRKHGPRTVAARSCTPVDNSARILRSPNPNDLHPDWKGEAYVGLSWSLRVTGSSVRSDTGSYLRGDLVSPRGGVINKGVYVVARVGMQGLKEASVKSPRRERASRRSLQPLDKPERQQ</sequence>
<dbReference type="AlphaFoldDB" id="A0A9E6UM24"/>
<proteinExistence type="predicted"/>
<dbReference type="RefSeq" id="WP_261402700.1">
    <property type="nucleotide sequence ID" value="NZ_CP081869.1"/>
</dbReference>
<name>A0A9E6UM24_9HYPH</name>
<feature type="compositionally biased region" description="Basic and acidic residues" evidence="1">
    <location>
        <begin position="137"/>
        <end position="147"/>
    </location>
</feature>
<keyword evidence="4" id="KW-1185">Reference proteome</keyword>
<dbReference type="KEGG" id="cmet:K6K41_23405"/>
<evidence type="ECO:0000313" key="3">
    <source>
        <dbReference type="EMBL" id="QZN99610.1"/>
    </source>
</evidence>
<keyword evidence="2" id="KW-0732">Signal</keyword>